<name>A0A0C2JEN7_THEKT</name>
<comment type="caution">
    <text evidence="2">The sequence shown here is derived from an EMBL/GenBank/DDBJ whole genome shotgun (WGS) entry which is preliminary data.</text>
</comment>
<dbReference type="OrthoDB" id="10649361at2759"/>
<gene>
    <name evidence="2" type="ORF">RF11_07315</name>
</gene>
<dbReference type="SUPFAM" id="SSF54529">
    <property type="entry name" value="Mitochondrial glycoprotein MAM33-like"/>
    <property type="match status" value="1"/>
</dbReference>
<accession>A0A0C2JEN7</accession>
<dbReference type="EMBL" id="JWZT01003122">
    <property type="protein sequence ID" value="KII67688.1"/>
    <property type="molecule type" value="Genomic_DNA"/>
</dbReference>
<comment type="similarity">
    <text evidence="1">Belongs to the MAM33 family.</text>
</comment>
<dbReference type="Gene3D" id="3.10.280.10">
    <property type="entry name" value="Mitochondrial glycoprotein"/>
    <property type="match status" value="1"/>
</dbReference>
<evidence type="ECO:0000313" key="2">
    <source>
        <dbReference type="EMBL" id="KII67688.1"/>
    </source>
</evidence>
<sequence>MLVGRALSTFVRRSLFLTPLLRASPRFMSTDVARKLSKTEIRDKTKGLLADLDHELEAEEANFREVGPPEGWTLGTRDACVTLTRHHENEKIVVVFDPFKSNKVSYRDLGGCEQEEDTPDFACVPSSVVVEVSREGKGCIGFDLRINDDGDDDFGDREFDDDVDVEEEEYNPQDEPVKFDDIDSTSIKLGEDVYAEMSSISFIDKDGKPVYKFDDIAFDDKFAENMVFFLKVRGVDAEFLRSVCEFCTSYESKAYSNYIRHLKAFISN</sequence>
<dbReference type="GO" id="GO:0042256">
    <property type="term" value="P:cytosolic ribosome assembly"/>
    <property type="evidence" value="ECO:0007669"/>
    <property type="project" value="TreeGrafter"/>
</dbReference>
<keyword evidence="3" id="KW-1185">Reference proteome</keyword>
<dbReference type="GO" id="GO:0005759">
    <property type="term" value="C:mitochondrial matrix"/>
    <property type="evidence" value="ECO:0007669"/>
    <property type="project" value="InterPro"/>
</dbReference>
<evidence type="ECO:0000256" key="1">
    <source>
        <dbReference type="ARBA" id="ARBA00005457"/>
    </source>
</evidence>
<reference evidence="2 3" key="1">
    <citation type="journal article" date="2014" name="Genome Biol. Evol.">
        <title>The genome of the myxosporean Thelohanellus kitauei shows adaptations to nutrient acquisition within its fish host.</title>
        <authorList>
            <person name="Yang Y."/>
            <person name="Xiong J."/>
            <person name="Zhou Z."/>
            <person name="Huo F."/>
            <person name="Miao W."/>
            <person name="Ran C."/>
            <person name="Liu Y."/>
            <person name="Zhang J."/>
            <person name="Feng J."/>
            <person name="Wang M."/>
            <person name="Wang M."/>
            <person name="Wang L."/>
            <person name="Yao B."/>
        </authorList>
    </citation>
    <scope>NUCLEOTIDE SEQUENCE [LARGE SCALE GENOMIC DNA]</scope>
    <source>
        <strain evidence="2">Wuqing</strain>
    </source>
</reference>
<evidence type="ECO:0000313" key="3">
    <source>
        <dbReference type="Proteomes" id="UP000031668"/>
    </source>
</evidence>
<dbReference type="AlphaFoldDB" id="A0A0C2JEN7"/>
<dbReference type="InterPro" id="IPR036561">
    <property type="entry name" value="MAM33_sf"/>
</dbReference>
<dbReference type="Proteomes" id="UP000031668">
    <property type="component" value="Unassembled WGS sequence"/>
</dbReference>
<dbReference type="Pfam" id="PF02330">
    <property type="entry name" value="MAM33"/>
    <property type="match status" value="1"/>
</dbReference>
<evidence type="ECO:0008006" key="4">
    <source>
        <dbReference type="Google" id="ProtNLM"/>
    </source>
</evidence>
<dbReference type="PANTHER" id="PTHR10826:SF1">
    <property type="entry name" value="COMPLEMENT COMPONENT 1 Q SUBCOMPONENT-BINDING PROTEIN, MITOCHONDRIAL"/>
    <property type="match status" value="1"/>
</dbReference>
<protein>
    <recommendedName>
        <fullName evidence="4">Complement component 1 Q subcomponent-binding protein, mitochondrial</fullName>
    </recommendedName>
</protein>
<organism evidence="2 3">
    <name type="scientific">Thelohanellus kitauei</name>
    <name type="common">Myxosporean</name>
    <dbReference type="NCBI Taxonomy" id="669202"/>
    <lineage>
        <taxon>Eukaryota</taxon>
        <taxon>Metazoa</taxon>
        <taxon>Cnidaria</taxon>
        <taxon>Myxozoa</taxon>
        <taxon>Myxosporea</taxon>
        <taxon>Bivalvulida</taxon>
        <taxon>Platysporina</taxon>
        <taxon>Myxobolidae</taxon>
        <taxon>Thelohanellus</taxon>
    </lineage>
</organism>
<dbReference type="PANTHER" id="PTHR10826">
    <property type="entry name" value="COMPLEMENT COMPONENT 1"/>
    <property type="match status" value="1"/>
</dbReference>
<proteinExistence type="inferred from homology"/>
<dbReference type="InterPro" id="IPR003428">
    <property type="entry name" value="MAM33"/>
</dbReference>